<keyword evidence="7" id="KW-0808">Transferase</keyword>
<dbReference type="FunFam" id="1.20.5.700:FF:000002">
    <property type="entry name" value="Cytochrome b6-f complex iron-sulfur subunit"/>
    <property type="match status" value="1"/>
</dbReference>
<evidence type="ECO:0000256" key="17">
    <source>
        <dbReference type="ARBA" id="ARBA00022989"/>
    </source>
</evidence>
<dbReference type="Proteomes" id="UP001633002">
    <property type="component" value="Unassembled WGS sequence"/>
</dbReference>
<dbReference type="SUPFAM" id="SSF50022">
    <property type="entry name" value="ISP domain"/>
    <property type="match status" value="1"/>
</dbReference>
<evidence type="ECO:0000256" key="8">
    <source>
        <dbReference type="ARBA" id="ARBA00022692"/>
    </source>
</evidence>
<dbReference type="PANTHER" id="PTHR24363:SF0">
    <property type="entry name" value="SERINE_THREONINE KINASE LIKE DOMAIN CONTAINING 1"/>
    <property type="match status" value="1"/>
</dbReference>
<evidence type="ECO:0000256" key="5">
    <source>
        <dbReference type="ARBA" id="ARBA00022528"/>
    </source>
</evidence>
<protein>
    <recommendedName>
        <fullName evidence="32">Rieske domain-containing protein</fullName>
    </recommendedName>
</protein>
<comment type="cofactor">
    <cofactor evidence="23">
        <name>[2Fe-2S] cluster</name>
        <dbReference type="ChEBI" id="CHEBI:190135"/>
    </cofactor>
</comment>
<dbReference type="PROSITE" id="PS50011">
    <property type="entry name" value="PROTEIN_KINASE_DOM"/>
    <property type="match status" value="1"/>
</dbReference>
<dbReference type="GO" id="GO:0046872">
    <property type="term" value="F:metal ion binding"/>
    <property type="evidence" value="ECO:0007669"/>
    <property type="project" value="UniProtKB-KW"/>
</dbReference>
<comment type="catalytic activity">
    <reaction evidence="24">
        <text>2 oxidized [plastocyanin] + a plastoquinol + 2 H(+)(in) = 2 reduced [plastocyanin] + a plastoquinone + 4 H(+)(out)</text>
        <dbReference type="Rhea" id="RHEA:22148"/>
        <dbReference type="Rhea" id="RHEA-COMP:9561"/>
        <dbReference type="Rhea" id="RHEA-COMP:9562"/>
        <dbReference type="Rhea" id="RHEA-COMP:10039"/>
        <dbReference type="Rhea" id="RHEA-COMP:10040"/>
        <dbReference type="ChEBI" id="CHEBI:15378"/>
        <dbReference type="ChEBI" id="CHEBI:17757"/>
        <dbReference type="ChEBI" id="CHEBI:29036"/>
        <dbReference type="ChEBI" id="CHEBI:49552"/>
        <dbReference type="ChEBI" id="CHEBI:62192"/>
        <dbReference type="EC" id="7.1.1.6"/>
    </reaction>
</comment>
<evidence type="ECO:0008006" key="32">
    <source>
        <dbReference type="Google" id="ProtNLM"/>
    </source>
</evidence>
<keyword evidence="3" id="KW-0813">Transport</keyword>
<keyword evidence="6" id="KW-0934">Plastid</keyword>
<evidence type="ECO:0000256" key="15">
    <source>
        <dbReference type="ARBA" id="ARBA00022967"/>
    </source>
</evidence>
<evidence type="ECO:0000256" key="14">
    <source>
        <dbReference type="ARBA" id="ARBA00022946"/>
    </source>
</evidence>
<keyword evidence="21 27" id="KW-0472">Membrane</keyword>
<dbReference type="InterPro" id="IPR023960">
    <property type="entry name" value="Cyt_b6_f_Rieske"/>
</dbReference>
<evidence type="ECO:0000256" key="9">
    <source>
        <dbReference type="ARBA" id="ARBA00022714"/>
    </source>
</evidence>
<dbReference type="InterPro" id="IPR017941">
    <property type="entry name" value="Rieske_2Fe-2S"/>
</dbReference>
<evidence type="ECO:0000256" key="4">
    <source>
        <dbReference type="ARBA" id="ARBA00022527"/>
    </source>
</evidence>
<keyword evidence="11" id="KW-0547">Nucleotide-binding</keyword>
<comment type="caution">
    <text evidence="30">The sequence shown here is derived from an EMBL/GenBank/DDBJ whole genome shotgun (WGS) entry which is preliminary data.</text>
</comment>
<dbReference type="NCBIfam" id="NF010001">
    <property type="entry name" value="PRK13474.1"/>
    <property type="match status" value="1"/>
</dbReference>
<evidence type="ECO:0000256" key="26">
    <source>
        <dbReference type="ARBA" id="ARBA00048679"/>
    </source>
</evidence>
<evidence type="ECO:0000256" key="18">
    <source>
        <dbReference type="ARBA" id="ARBA00023004"/>
    </source>
</evidence>
<keyword evidence="14" id="KW-0809">Transit peptide</keyword>
<dbReference type="GO" id="GO:0009496">
    <property type="term" value="F:plastoquinol--plastocyanin reductase activity"/>
    <property type="evidence" value="ECO:0007669"/>
    <property type="project" value="UniProtKB-EC"/>
</dbReference>
<accession>A0ABD3GJF6</accession>
<dbReference type="GO" id="GO:0004674">
    <property type="term" value="F:protein serine/threonine kinase activity"/>
    <property type="evidence" value="ECO:0007669"/>
    <property type="project" value="UniProtKB-KW"/>
</dbReference>
<keyword evidence="15" id="KW-1278">Translocase</keyword>
<keyword evidence="18" id="KW-0408">Iron</keyword>
<evidence type="ECO:0000256" key="23">
    <source>
        <dbReference type="ARBA" id="ARBA00034078"/>
    </source>
</evidence>
<feature type="domain" description="Protein kinase" evidence="28">
    <location>
        <begin position="98"/>
        <end position="356"/>
    </location>
</feature>
<dbReference type="Pfam" id="PF00355">
    <property type="entry name" value="Rieske"/>
    <property type="match status" value="1"/>
</dbReference>
<proteinExistence type="inferred from homology"/>
<evidence type="ECO:0000256" key="7">
    <source>
        <dbReference type="ARBA" id="ARBA00022679"/>
    </source>
</evidence>
<dbReference type="Pfam" id="PF25471">
    <property type="entry name" value="TM_PetC"/>
    <property type="match status" value="1"/>
</dbReference>
<evidence type="ECO:0000256" key="12">
    <source>
        <dbReference type="ARBA" id="ARBA00022777"/>
    </source>
</evidence>
<evidence type="ECO:0000256" key="3">
    <source>
        <dbReference type="ARBA" id="ARBA00022448"/>
    </source>
</evidence>
<keyword evidence="13" id="KW-0067">ATP-binding</keyword>
<dbReference type="SMART" id="SM00220">
    <property type="entry name" value="S_TKc"/>
    <property type="match status" value="1"/>
</dbReference>
<keyword evidence="10" id="KW-0479">Metal-binding</keyword>
<dbReference type="Gene3D" id="2.102.10.10">
    <property type="entry name" value="Rieske [2Fe-2S] iron-sulphur domain"/>
    <property type="match status" value="1"/>
</dbReference>
<keyword evidence="22" id="KW-1015">Disulfide bond</keyword>
<evidence type="ECO:0000256" key="21">
    <source>
        <dbReference type="ARBA" id="ARBA00023136"/>
    </source>
</evidence>
<keyword evidence="12" id="KW-0418">Kinase</keyword>
<reference evidence="30 31" key="1">
    <citation type="submission" date="2024-09" db="EMBL/GenBank/DDBJ databases">
        <title>Chromosome-scale assembly of Riccia sorocarpa.</title>
        <authorList>
            <person name="Paukszto L."/>
        </authorList>
    </citation>
    <scope>NUCLEOTIDE SEQUENCE [LARGE SCALE GENOMIC DNA]</scope>
    <source>
        <strain evidence="30">LP-2024</strain>
        <tissue evidence="30">Aerial parts of the thallus</tissue>
    </source>
</reference>
<dbReference type="FunFam" id="2.102.10.10:FF:000007">
    <property type="entry name" value="Cytochrome b6-f complex iron-sulfur subunit"/>
    <property type="match status" value="1"/>
</dbReference>
<evidence type="ECO:0000256" key="11">
    <source>
        <dbReference type="ARBA" id="ARBA00022741"/>
    </source>
</evidence>
<dbReference type="InterPro" id="IPR011009">
    <property type="entry name" value="Kinase-like_dom_sf"/>
</dbReference>
<comment type="subcellular location">
    <subcellularLocation>
        <location evidence="1">Plastid</location>
        <location evidence="1">Chloroplast thylakoid membrane</location>
        <topology evidence="1">Single-pass membrane protein</topology>
    </subcellularLocation>
</comment>
<keyword evidence="8 27" id="KW-0812">Transmembrane</keyword>
<dbReference type="AlphaFoldDB" id="A0ABD3GJF6"/>
<dbReference type="PROSITE" id="PS00108">
    <property type="entry name" value="PROTEIN_KINASE_ST"/>
    <property type="match status" value="1"/>
</dbReference>
<comment type="catalytic activity">
    <reaction evidence="25">
        <text>L-threonyl-[protein] + ATP = O-phospho-L-threonyl-[protein] + ADP + H(+)</text>
        <dbReference type="Rhea" id="RHEA:46608"/>
        <dbReference type="Rhea" id="RHEA-COMP:11060"/>
        <dbReference type="Rhea" id="RHEA-COMP:11605"/>
        <dbReference type="ChEBI" id="CHEBI:15378"/>
        <dbReference type="ChEBI" id="CHEBI:30013"/>
        <dbReference type="ChEBI" id="CHEBI:30616"/>
        <dbReference type="ChEBI" id="CHEBI:61977"/>
        <dbReference type="ChEBI" id="CHEBI:456216"/>
        <dbReference type="EC" id="2.7.11.1"/>
    </reaction>
</comment>
<evidence type="ECO:0000256" key="19">
    <source>
        <dbReference type="ARBA" id="ARBA00023014"/>
    </source>
</evidence>
<evidence type="ECO:0000313" key="30">
    <source>
        <dbReference type="EMBL" id="KAL3678215.1"/>
    </source>
</evidence>
<sequence length="794" mass="87486">MNHQLVLQNSTHFFKPSEILKQDKRRWTARDCINLFNSRTGEFHFCRYGENSGRSVGKYLRKGIVVVKSQIRNEELDGKSRPSLGVFHKTGDVIGGKYTIIGILGEGGVCTTYEAEVEDGSTVALKAISLRFMKGWKDLELFEREARVLKSLRHPGIPEYIDYFEVDSERDRAFYIAQKVAKGRSLAEVIKNGSRITEEDVIRIAFEVLEVLKYLGNLRPPVFHRDIKPENIIMDEETGEVKVVDFGAVQDAASMTVIGSTVVGTYGYMAPEQFQNRATPQTDLYGLGGTLLFLVSARSPSSFPQSRLKIDFSAVTMSLGLRSVISRLLEPAPEDRYQSADEVIIALKRLKESPALGVRANQFTVEKQSRRSFSKPAGTKIQLERTTDALQIEIPPVGLTAETVGTGTFAVAWNAFIVFWTATAIRGGAGLMSLFSIPFWVVGIGLARSTLSNLTVAVSLYFDRESFAVEWRVGKFWNHRVSGEVKDISSLELMVEGEMNGTRITVCRLNEGVNRHLFGSGLETIEKSWLIQEISDFLNLPPPERQMLTRGSDIIRNGVVGGRVFRRVSIQYGRSSKYRHFIGLSSGNNGVSASTKLEFAPLRGAALRRSNVVQTVASSVASDRVPDMGKRQLMNLLLLGAISLPTAGLLGPYLYFLVPPGSGGAGTGITAKDALGNDITLTGWLKTHQPGDRTLAQGLKGDPTYLVVENDGTLATYGINAVCTHLGCVVPFNNAENKFICPCHGSQYNNQGRVVRGPAPLSLALAHVDVVDDKVVFSPWSETDFRTGENPWWS</sequence>
<evidence type="ECO:0000256" key="10">
    <source>
        <dbReference type="ARBA" id="ARBA00022723"/>
    </source>
</evidence>
<dbReference type="GO" id="GO:0009535">
    <property type="term" value="C:chloroplast thylakoid membrane"/>
    <property type="evidence" value="ECO:0007669"/>
    <property type="project" value="UniProtKB-SubCell"/>
</dbReference>
<dbReference type="PROSITE" id="PS51296">
    <property type="entry name" value="RIESKE"/>
    <property type="match status" value="1"/>
</dbReference>
<dbReference type="SUPFAM" id="SSF56112">
    <property type="entry name" value="Protein kinase-like (PK-like)"/>
    <property type="match status" value="1"/>
</dbReference>
<evidence type="ECO:0000259" key="28">
    <source>
        <dbReference type="PROSITE" id="PS50011"/>
    </source>
</evidence>
<evidence type="ECO:0000313" key="31">
    <source>
        <dbReference type="Proteomes" id="UP001633002"/>
    </source>
</evidence>
<feature type="domain" description="Rieske" evidence="29">
    <location>
        <begin position="681"/>
        <end position="777"/>
    </location>
</feature>
<dbReference type="HAMAP" id="MF_01335">
    <property type="entry name" value="Cytb6_f_Rieske"/>
    <property type="match status" value="1"/>
</dbReference>
<evidence type="ECO:0000256" key="25">
    <source>
        <dbReference type="ARBA" id="ARBA00047899"/>
    </source>
</evidence>
<dbReference type="NCBIfam" id="NF045928">
    <property type="entry name" value="Cytb6fFeSPetC"/>
    <property type="match status" value="1"/>
</dbReference>
<evidence type="ECO:0000256" key="24">
    <source>
        <dbReference type="ARBA" id="ARBA00047828"/>
    </source>
</evidence>
<comment type="similarity">
    <text evidence="2">Belongs to the Rieske iron-sulfur protein family.</text>
</comment>
<dbReference type="Gene3D" id="1.20.5.700">
    <property type="entry name" value="Single helix bin"/>
    <property type="match status" value="1"/>
</dbReference>
<dbReference type="Gene3D" id="1.10.510.10">
    <property type="entry name" value="Transferase(Phosphotransferase) domain 1"/>
    <property type="match status" value="1"/>
</dbReference>
<dbReference type="InterPro" id="IPR000719">
    <property type="entry name" value="Prot_kinase_dom"/>
</dbReference>
<organism evidence="30 31">
    <name type="scientific">Riccia sorocarpa</name>
    <dbReference type="NCBI Taxonomy" id="122646"/>
    <lineage>
        <taxon>Eukaryota</taxon>
        <taxon>Viridiplantae</taxon>
        <taxon>Streptophyta</taxon>
        <taxon>Embryophyta</taxon>
        <taxon>Marchantiophyta</taxon>
        <taxon>Marchantiopsida</taxon>
        <taxon>Marchantiidae</taxon>
        <taxon>Marchantiales</taxon>
        <taxon>Ricciaceae</taxon>
        <taxon>Riccia</taxon>
    </lineage>
</organism>
<keyword evidence="31" id="KW-1185">Reference proteome</keyword>
<evidence type="ECO:0000256" key="2">
    <source>
        <dbReference type="ARBA" id="ARBA00010651"/>
    </source>
</evidence>
<dbReference type="InterPro" id="IPR008271">
    <property type="entry name" value="Ser/Thr_kinase_AS"/>
</dbReference>
<dbReference type="GO" id="GO:0051537">
    <property type="term" value="F:2 iron, 2 sulfur cluster binding"/>
    <property type="evidence" value="ECO:0007669"/>
    <property type="project" value="UniProtKB-KW"/>
</dbReference>
<dbReference type="GO" id="GO:0005524">
    <property type="term" value="F:ATP binding"/>
    <property type="evidence" value="ECO:0007669"/>
    <property type="project" value="UniProtKB-KW"/>
</dbReference>
<dbReference type="Pfam" id="PF00069">
    <property type="entry name" value="Pkinase"/>
    <property type="match status" value="1"/>
</dbReference>
<keyword evidence="17 27" id="KW-1133">Transmembrane helix</keyword>
<dbReference type="GO" id="GO:0009767">
    <property type="term" value="P:photosynthetic electron transport chain"/>
    <property type="evidence" value="ECO:0007669"/>
    <property type="project" value="UniProtKB-ARBA"/>
</dbReference>
<keyword evidence="4" id="KW-0723">Serine/threonine-protein kinase</keyword>
<keyword evidence="20" id="KW-0793">Thylakoid</keyword>
<dbReference type="PANTHER" id="PTHR24363">
    <property type="entry name" value="SERINE/THREONINE PROTEIN KINASE"/>
    <property type="match status" value="1"/>
</dbReference>
<dbReference type="PRINTS" id="PR00162">
    <property type="entry name" value="RIESKE"/>
</dbReference>
<evidence type="ECO:0000256" key="20">
    <source>
        <dbReference type="ARBA" id="ARBA00023078"/>
    </source>
</evidence>
<keyword evidence="19" id="KW-0411">Iron-sulfur</keyword>
<keyword evidence="16" id="KW-0249">Electron transport</keyword>
<evidence type="ECO:0000256" key="6">
    <source>
        <dbReference type="ARBA" id="ARBA00022640"/>
    </source>
</evidence>
<name>A0ABD3GJF6_9MARC</name>
<feature type="transmembrane region" description="Helical" evidence="27">
    <location>
        <begin position="636"/>
        <end position="656"/>
    </location>
</feature>
<keyword evidence="9" id="KW-0001">2Fe-2S</keyword>
<dbReference type="InterPro" id="IPR036922">
    <property type="entry name" value="Rieske_2Fe-2S_sf"/>
</dbReference>
<dbReference type="InterPro" id="IPR057415">
    <property type="entry name" value="TM_PetC"/>
</dbReference>
<dbReference type="InterPro" id="IPR005805">
    <property type="entry name" value="Rieske_Fe-S_prot_C"/>
</dbReference>
<dbReference type="CDD" id="cd14014">
    <property type="entry name" value="STKc_PknB_like"/>
    <property type="match status" value="1"/>
</dbReference>
<dbReference type="EMBL" id="JBJQOH010000007">
    <property type="protein sequence ID" value="KAL3678215.1"/>
    <property type="molecule type" value="Genomic_DNA"/>
</dbReference>
<evidence type="ECO:0000256" key="22">
    <source>
        <dbReference type="ARBA" id="ARBA00023157"/>
    </source>
</evidence>
<evidence type="ECO:0000256" key="13">
    <source>
        <dbReference type="ARBA" id="ARBA00022840"/>
    </source>
</evidence>
<evidence type="ECO:0000256" key="27">
    <source>
        <dbReference type="SAM" id="Phobius"/>
    </source>
</evidence>
<evidence type="ECO:0000256" key="1">
    <source>
        <dbReference type="ARBA" id="ARBA00004581"/>
    </source>
</evidence>
<comment type="catalytic activity">
    <reaction evidence="26">
        <text>L-seryl-[protein] + ATP = O-phospho-L-seryl-[protein] + ADP + H(+)</text>
        <dbReference type="Rhea" id="RHEA:17989"/>
        <dbReference type="Rhea" id="RHEA-COMP:9863"/>
        <dbReference type="Rhea" id="RHEA-COMP:11604"/>
        <dbReference type="ChEBI" id="CHEBI:15378"/>
        <dbReference type="ChEBI" id="CHEBI:29999"/>
        <dbReference type="ChEBI" id="CHEBI:30616"/>
        <dbReference type="ChEBI" id="CHEBI:83421"/>
        <dbReference type="ChEBI" id="CHEBI:456216"/>
        <dbReference type="EC" id="2.7.11.1"/>
    </reaction>
</comment>
<evidence type="ECO:0000256" key="16">
    <source>
        <dbReference type="ARBA" id="ARBA00022982"/>
    </source>
</evidence>
<dbReference type="CDD" id="cd03471">
    <property type="entry name" value="Rieske_cytochrome_b6f"/>
    <property type="match status" value="1"/>
</dbReference>
<keyword evidence="5" id="KW-0150">Chloroplast</keyword>
<gene>
    <name evidence="30" type="ORF">R1sor_021171</name>
</gene>
<evidence type="ECO:0000259" key="29">
    <source>
        <dbReference type="PROSITE" id="PS51296"/>
    </source>
</evidence>